<organism evidence="1 2">
    <name type="scientific">Peronosclerospora sorghi</name>
    <dbReference type="NCBI Taxonomy" id="230839"/>
    <lineage>
        <taxon>Eukaryota</taxon>
        <taxon>Sar</taxon>
        <taxon>Stramenopiles</taxon>
        <taxon>Oomycota</taxon>
        <taxon>Peronosporomycetes</taxon>
        <taxon>Peronosporales</taxon>
        <taxon>Peronosporaceae</taxon>
        <taxon>Peronosclerospora</taxon>
    </lineage>
</organism>
<evidence type="ECO:0000313" key="2">
    <source>
        <dbReference type="Proteomes" id="UP001163321"/>
    </source>
</evidence>
<reference evidence="1 2" key="1">
    <citation type="journal article" date="2022" name="bioRxiv">
        <title>The genome of the oomycete Peronosclerospora sorghi, a cosmopolitan pathogen of maize and sorghum, is inflated with dispersed pseudogenes.</title>
        <authorList>
            <person name="Fletcher K."/>
            <person name="Martin F."/>
            <person name="Isakeit T."/>
            <person name="Cavanaugh K."/>
            <person name="Magill C."/>
            <person name="Michelmore R."/>
        </authorList>
    </citation>
    <scope>NUCLEOTIDE SEQUENCE [LARGE SCALE GENOMIC DNA]</scope>
    <source>
        <strain evidence="1">P6</strain>
    </source>
</reference>
<evidence type="ECO:0000313" key="1">
    <source>
        <dbReference type="EMBL" id="KAI9907787.1"/>
    </source>
</evidence>
<protein>
    <submittedName>
        <fullName evidence="1">Uncharacterized protein</fullName>
    </submittedName>
</protein>
<dbReference type="EMBL" id="CM047587">
    <property type="protein sequence ID" value="KAI9907787.1"/>
    <property type="molecule type" value="Genomic_DNA"/>
</dbReference>
<sequence>MAESLGIPVVIATPKHMTMSSSIKTAPLVFLEQFIDAIPAFSPIDSAWEKKFGPQVIMSGKLSNRFTCVLNKPPVMVAGITPTTSLKGIDLVAAILNAGFHGELAAGGLSRREYLRKHGK</sequence>
<dbReference type="Proteomes" id="UP001163321">
    <property type="component" value="Chromosome 8"/>
</dbReference>
<comment type="caution">
    <text evidence="1">The sequence shown here is derived from an EMBL/GenBank/DDBJ whole genome shotgun (WGS) entry which is preliminary data.</text>
</comment>
<keyword evidence="2" id="KW-1185">Reference proteome</keyword>
<name>A0ACC0VN82_9STRA</name>
<gene>
    <name evidence="1" type="ORF">PsorP6_016459</name>
</gene>
<proteinExistence type="predicted"/>
<accession>A0ACC0VN82</accession>